<evidence type="ECO:0000256" key="6">
    <source>
        <dbReference type="ARBA" id="ARBA00023511"/>
    </source>
</evidence>
<comment type="catalytic activity">
    <reaction evidence="13">
        <text>S-benzyl-L-cysteinylglycine + H2O = S-benzyl-L-cysteine + glycine</text>
        <dbReference type="Rhea" id="RHEA:62568"/>
        <dbReference type="ChEBI" id="CHEBI:15377"/>
        <dbReference type="ChEBI" id="CHEBI:57305"/>
        <dbReference type="ChEBI" id="CHEBI:145802"/>
        <dbReference type="ChEBI" id="CHEBI:145803"/>
    </reaction>
    <physiologicalReaction direction="left-to-right" evidence="13">
        <dbReference type="Rhea" id="RHEA:62569"/>
    </physiologicalReaction>
</comment>
<proteinExistence type="inferred from homology"/>
<reference evidence="17" key="1">
    <citation type="journal article" date="2023" name="Insect Mol. Biol.">
        <title>Genome sequencing provides insights into the evolution of gene families encoding plant cell wall-degrading enzymes in longhorned beetles.</title>
        <authorList>
            <person name="Shin N.R."/>
            <person name="Okamura Y."/>
            <person name="Kirsch R."/>
            <person name="Pauchet Y."/>
        </authorList>
    </citation>
    <scope>NUCLEOTIDE SEQUENCE</scope>
    <source>
        <strain evidence="17">AMC_N1</strain>
    </source>
</reference>
<dbReference type="GO" id="GO:0030145">
    <property type="term" value="F:manganese ion binding"/>
    <property type="evidence" value="ECO:0007669"/>
    <property type="project" value="InterPro"/>
</dbReference>
<keyword evidence="5" id="KW-0378">Hydrolase</keyword>
<gene>
    <name evidence="17" type="ORF">NQ318_010680</name>
</gene>
<dbReference type="EC" id="3.4.13.23" evidence="7"/>
<evidence type="ECO:0000256" key="8">
    <source>
        <dbReference type="ARBA" id="ARBA00029605"/>
    </source>
</evidence>
<keyword evidence="18" id="KW-1185">Reference proteome</keyword>
<accession>A0AAV8X2D5</accession>
<evidence type="ECO:0000313" key="18">
    <source>
        <dbReference type="Proteomes" id="UP001162162"/>
    </source>
</evidence>
<evidence type="ECO:0000256" key="14">
    <source>
        <dbReference type="ARBA" id="ARBA00049107"/>
    </source>
</evidence>
<evidence type="ECO:0000256" key="9">
    <source>
        <dbReference type="ARBA" id="ARBA00030930"/>
    </source>
</evidence>
<dbReference type="Pfam" id="PF02789">
    <property type="entry name" value="Peptidase_M17_N"/>
    <property type="match status" value="1"/>
</dbReference>
<sequence>MGVDQELAQTTAQSAGNEVKPGRNIIFWGLNKDHCSVAVVGLGKKVKDKDDIELIHLEKDAVRIAASGGCRALDAAGVKNIEVEDFSDPESAAEGSILGTWKFQEYKKKKDVLPKVSIFDPNEDSSSKWLQGAIKAEAQNVARKLADTPSNLLTPTILANEVQNVLSPLGIEVQVHEKKWAEDQKMFSFFKCSQRFH</sequence>
<comment type="caution">
    <text evidence="17">The sequence shown here is derived from an EMBL/GenBank/DDBJ whole genome shotgun (WGS) entry which is preliminary data.</text>
</comment>
<keyword evidence="4" id="KW-0645">Protease</keyword>
<organism evidence="17 18">
    <name type="scientific">Aromia moschata</name>
    <dbReference type="NCBI Taxonomy" id="1265417"/>
    <lineage>
        <taxon>Eukaryota</taxon>
        <taxon>Metazoa</taxon>
        <taxon>Ecdysozoa</taxon>
        <taxon>Arthropoda</taxon>
        <taxon>Hexapoda</taxon>
        <taxon>Insecta</taxon>
        <taxon>Pterygota</taxon>
        <taxon>Neoptera</taxon>
        <taxon>Endopterygota</taxon>
        <taxon>Coleoptera</taxon>
        <taxon>Polyphaga</taxon>
        <taxon>Cucujiformia</taxon>
        <taxon>Chrysomeloidea</taxon>
        <taxon>Cerambycidae</taxon>
        <taxon>Cerambycinae</taxon>
        <taxon>Callichromatini</taxon>
        <taxon>Aromia</taxon>
    </lineage>
</organism>
<dbReference type="EMBL" id="JAPWTK010001298">
    <property type="protein sequence ID" value="KAJ8933099.1"/>
    <property type="molecule type" value="Genomic_DNA"/>
</dbReference>
<name>A0AAV8X2D5_9CUCU</name>
<dbReference type="InterPro" id="IPR011356">
    <property type="entry name" value="Leucine_aapep/pepB"/>
</dbReference>
<evidence type="ECO:0000256" key="2">
    <source>
        <dbReference type="ARBA" id="ARBA00014190"/>
    </source>
</evidence>
<evidence type="ECO:0000256" key="1">
    <source>
        <dbReference type="ARBA" id="ARBA00009528"/>
    </source>
</evidence>
<dbReference type="PANTHER" id="PTHR11963:SF23">
    <property type="entry name" value="CYTOSOL AMINOPEPTIDASE"/>
    <property type="match status" value="1"/>
</dbReference>
<dbReference type="Pfam" id="PF00883">
    <property type="entry name" value="Peptidase_M17"/>
    <property type="match status" value="1"/>
</dbReference>
<comment type="similarity">
    <text evidence="1">Belongs to the peptidase M17 family.</text>
</comment>
<dbReference type="SUPFAM" id="SSF53187">
    <property type="entry name" value="Zn-dependent exopeptidases"/>
    <property type="match status" value="1"/>
</dbReference>
<feature type="domain" description="Cytosol aminopeptidase" evidence="15">
    <location>
        <begin position="140"/>
        <end position="192"/>
    </location>
</feature>
<dbReference type="InterPro" id="IPR043472">
    <property type="entry name" value="Macro_dom-like"/>
</dbReference>
<evidence type="ECO:0000256" key="11">
    <source>
        <dbReference type="ARBA" id="ARBA00031564"/>
    </source>
</evidence>
<dbReference type="InterPro" id="IPR000819">
    <property type="entry name" value="Peptidase_M17_C"/>
</dbReference>
<evidence type="ECO:0000256" key="13">
    <source>
        <dbReference type="ARBA" id="ARBA00047881"/>
    </source>
</evidence>
<dbReference type="GO" id="GO:0005737">
    <property type="term" value="C:cytoplasm"/>
    <property type="evidence" value="ECO:0007669"/>
    <property type="project" value="InterPro"/>
</dbReference>
<feature type="domain" description="Peptidase M17 leucyl aminopeptidase N-terminal" evidence="16">
    <location>
        <begin position="26"/>
        <end position="110"/>
    </location>
</feature>
<evidence type="ECO:0000256" key="3">
    <source>
        <dbReference type="ARBA" id="ARBA00022438"/>
    </source>
</evidence>
<dbReference type="Proteomes" id="UP001162162">
    <property type="component" value="Unassembled WGS sequence"/>
</dbReference>
<comment type="catalytic activity">
    <reaction evidence="6">
        <text>an S-substituted L-cysteinylglycine + H2O = an S-substituted L-cysteine + glycine</text>
        <dbReference type="Rhea" id="RHEA:60444"/>
        <dbReference type="ChEBI" id="CHEBI:15377"/>
        <dbReference type="ChEBI" id="CHEBI:57305"/>
        <dbReference type="ChEBI" id="CHEBI:58717"/>
        <dbReference type="ChEBI" id="CHEBI:143103"/>
        <dbReference type="EC" id="3.4.13.23"/>
    </reaction>
    <physiologicalReaction direction="left-to-right" evidence="6">
        <dbReference type="Rhea" id="RHEA:60445"/>
    </physiologicalReaction>
</comment>
<evidence type="ECO:0000256" key="4">
    <source>
        <dbReference type="ARBA" id="ARBA00022670"/>
    </source>
</evidence>
<dbReference type="SUPFAM" id="SSF52949">
    <property type="entry name" value="Macro domain-like"/>
    <property type="match status" value="1"/>
</dbReference>
<dbReference type="Gene3D" id="3.40.630.10">
    <property type="entry name" value="Zn peptidases"/>
    <property type="match status" value="1"/>
</dbReference>
<keyword evidence="3" id="KW-0031">Aminopeptidase</keyword>
<evidence type="ECO:0000313" key="17">
    <source>
        <dbReference type="EMBL" id="KAJ8933099.1"/>
    </source>
</evidence>
<evidence type="ECO:0000256" key="10">
    <source>
        <dbReference type="ARBA" id="ARBA00030997"/>
    </source>
</evidence>
<dbReference type="GO" id="GO:0006508">
    <property type="term" value="P:proteolysis"/>
    <property type="evidence" value="ECO:0007669"/>
    <property type="project" value="UniProtKB-KW"/>
</dbReference>
<evidence type="ECO:0000256" key="7">
    <source>
        <dbReference type="ARBA" id="ARBA00023625"/>
    </source>
</evidence>
<dbReference type="InterPro" id="IPR008283">
    <property type="entry name" value="Peptidase_M17_N"/>
</dbReference>
<dbReference type="PANTHER" id="PTHR11963">
    <property type="entry name" value="LEUCINE AMINOPEPTIDASE-RELATED"/>
    <property type="match status" value="1"/>
</dbReference>
<evidence type="ECO:0000256" key="12">
    <source>
        <dbReference type="ARBA" id="ARBA00045966"/>
    </source>
</evidence>
<protein>
    <recommendedName>
        <fullName evidence="2">Cytosol aminopeptidase</fullName>
        <ecNumber evidence="7">3.4.13.23</ecNumber>
    </recommendedName>
    <alternativeName>
        <fullName evidence="10">Cysteinylglycine-S-conjugate dipeptidase</fullName>
    </alternativeName>
    <alternativeName>
        <fullName evidence="11">Leucine aminopeptidase 3</fullName>
    </alternativeName>
    <alternativeName>
        <fullName evidence="9">Proline aminopeptidase</fullName>
    </alternativeName>
    <alternativeName>
        <fullName evidence="8">Prolyl aminopeptidase</fullName>
    </alternativeName>
</protein>
<dbReference type="GO" id="GO:0070006">
    <property type="term" value="F:metalloaminopeptidase activity"/>
    <property type="evidence" value="ECO:0007669"/>
    <property type="project" value="InterPro"/>
</dbReference>
<evidence type="ECO:0000256" key="5">
    <source>
        <dbReference type="ARBA" id="ARBA00022801"/>
    </source>
</evidence>
<comment type="function">
    <text evidence="12">Cytosolic metallopeptidase that catalyzes the removal of unsubstituted N-terminal hydrophobic amino acids from various peptides. The presence of Zn(2+) ions is essential for the peptidase activity, and the association with other cofactors can modulate the substrate spectificity of the enzyme. For instance, in the presence of Mn(2+), it displays a specific Cys-Gly hydrolyzing activity of Cys-Gly-S-conjugates. Involved in the metabolism of glutathione and in the degradation of glutathione S-conjugates, which may play a role in the control of the cell redox status.</text>
</comment>
<comment type="catalytic activity">
    <reaction evidence="14">
        <text>L-cysteinylglycine + H2O = L-cysteine + glycine</text>
        <dbReference type="Rhea" id="RHEA:28783"/>
        <dbReference type="ChEBI" id="CHEBI:15377"/>
        <dbReference type="ChEBI" id="CHEBI:35235"/>
        <dbReference type="ChEBI" id="CHEBI:57305"/>
        <dbReference type="ChEBI" id="CHEBI:61694"/>
    </reaction>
    <physiologicalReaction direction="left-to-right" evidence="14">
        <dbReference type="Rhea" id="RHEA:28784"/>
    </physiologicalReaction>
</comment>
<evidence type="ECO:0000259" key="15">
    <source>
        <dbReference type="Pfam" id="PF00883"/>
    </source>
</evidence>
<evidence type="ECO:0000259" key="16">
    <source>
        <dbReference type="Pfam" id="PF02789"/>
    </source>
</evidence>
<dbReference type="AlphaFoldDB" id="A0AAV8X2D5"/>
<dbReference type="Gene3D" id="3.40.220.10">
    <property type="entry name" value="Leucine Aminopeptidase, subunit E, domain 1"/>
    <property type="match status" value="1"/>
</dbReference>